<dbReference type="RefSeq" id="WP_163301888.1">
    <property type="nucleotide sequence ID" value="NZ_JAAGRQ010000029.1"/>
</dbReference>
<dbReference type="Pfam" id="PF01850">
    <property type="entry name" value="PIN"/>
    <property type="match status" value="1"/>
</dbReference>
<dbReference type="AlphaFoldDB" id="A0A7K3NKX2"/>
<dbReference type="PANTHER" id="PTHR36173:SF1">
    <property type="entry name" value="RIBONUCLEASE VAPC22"/>
    <property type="match status" value="1"/>
</dbReference>
<dbReference type="InterPro" id="IPR041705">
    <property type="entry name" value="PIN_Sll0205"/>
</dbReference>
<comment type="caution">
    <text evidence="2">The sequence shown here is derived from an EMBL/GenBank/DDBJ whole genome shotgun (WGS) entry which is preliminary data.</text>
</comment>
<dbReference type="CDD" id="cd09872">
    <property type="entry name" value="PIN_Sll0205-like"/>
    <property type="match status" value="1"/>
</dbReference>
<protein>
    <submittedName>
        <fullName evidence="2">Type II toxin-antitoxin system VapC family toxin</fullName>
    </submittedName>
</protein>
<gene>
    <name evidence="2" type="ORF">G3N56_08815</name>
</gene>
<dbReference type="InterPro" id="IPR029060">
    <property type="entry name" value="PIN-like_dom_sf"/>
</dbReference>
<proteinExistence type="predicted"/>
<accession>A0A7K3NKX2</accession>
<dbReference type="Gene3D" id="3.40.50.1010">
    <property type="entry name" value="5'-nuclease"/>
    <property type="match status" value="1"/>
</dbReference>
<evidence type="ECO:0000313" key="3">
    <source>
        <dbReference type="Proteomes" id="UP000469724"/>
    </source>
</evidence>
<keyword evidence="3" id="KW-1185">Reference proteome</keyword>
<dbReference type="InterPro" id="IPR052919">
    <property type="entry name" value="TA_system_RNase"/>
</dbReference>
<dbReference type="SUPFAM" id="SSF88723">
    <property type="entry name" value="PIN domain-like"/>
    <property type="match status" value="1"/>
</dbReference>
<reference evidence="2 3" key="1">
    <citation type="submission" date="2020-02" db="EMBL/GenBank/DDBJ databases">
        <title>Comparative genomics of sulfur disproportionating microorganisms.</title>
        <authorList>
            <person name="Ward L.M."/>
            <person name="Bertran E."/>
            <person name="Johnston D.T."/>
        </authorList>
    </citation>
    <scope>NUCLEOTIDE SEQUENCE [LARGE SCALE GENOMIC DNA]</scope>
    <source>
        <strain evidence="2 3">DSM 3696</strain>
    </source>
</reference>
<organism evidence="2 3">
    <name type="scientific">Desulfolutivibrio sulfodismutans</name>
    <dbReference type="NCBI Taxonomy" id="63561"/>
    <lineage>
        <taxon>Bacteria</taxon>
        <taxon>Pseudomonadati</taxon>
        <taxon>Thermodesulfobacteriota</taxon>
        <taxon>Desulfovibrionia</taxon>
        <taxon>Desulfovibrionales</taxon>
        <taxon>Desulfovibrionaceae</taxon>
        <taxon>Desulfolutivibrio</taxon>
    </lineage>
</organism>
<dbReference type="InterPro" id="IPR002716">
    <property type="entry name" value="PIN_dom"/>
</dbReference>
<name>A0A7K3NKX2_9BACT</name>
<dbReference type="EMBL" id="JAAGRQ010000029">
    <property type="protein sequence ID" value="NDY56841.1"/>
    <property type="molecule type" value="Genomic_DNA"/>
</dbReference>
<dbReference type="Proteomes" id="UP000469724">
    <property type="component" value="Unassembled WGS sequence"/>
</dbReference>
<evidence type="ECO:0000259" key="1">
    <source>
        <dbReference type="Pfam" id="PF01850"/>
    </source>
</evidence>
<dbReference type="PANTHER" id="PTHR36173">
    <property type="entry name" value="RIBONUCLEASE VAPC16-RELATED"/>
    <property type="match status" value="1"/>
</dbReference>
<feature type="domain" description="PIN" evidence="1">
    <location>
        <begin position="5"/>
        <end position="118"/>
    </location>
</feature>
<sequence>MKRCLLDTHAMVFWSTGENMSAGFRAALDDLAGSGGVFVSSVSFWELALLARKGRVEIADVAMWKNRFLELSGAILIDPSADEMIVSALLPLHHRDPFDRLLVTQAMALPAALVSRDACLPLYGVDMFWMD</sequence>
<evidence type="ECO:0000313" key="2">
    <source>
        <dbReference type="EMBL" id="NDY56841.1"/>
    </source>
</evidence>